<proteinExistence type="predicted"/>
<keyword evidence="3" id="KW-1185">Reference proteome</keyword>
<evidence type="ECO:0000313" key="1">
    <source>
        <dbReference type="EMBL" id="OAV94714.1"/>
    </source>
</evidence>
<dbReference type="PANTHER" id="PTHR33129">
    <property type="entry name" value="PROTEIN KINASE DOMAIN-CONTAINING PROTEIN-RELATED"/>
    <property type="match status" value="1"/>
</dbReference>
<sequence length="328" mass="37760">MTPWSYDEMKHCKAILYPEEEKFPTTLLNQLFDWYGGVPRDVFQLTSSEFNTNPDVDTVVQKMSKKLIDVIQYEGPVSNLIHAHQARTREEEYSHRVLHLCTHHTGDLAQYSVAWASPRVGREVFRLYAEEIRRNLKSFRGINGFTDGNARGAQFEVYAHELLREGGTFQVRRLCEDLSSDQNAEVTFPATELRDFRTYEDVDLGTDVYWQLQSKNLASIDSLRGPANFFQMTVSSTHPIKHHGLAKALDLVDKSESPIKLYFVVPSNVYWTFRCQPHHNQKGALFKKSLGERVCEVEQWALLIPTGSEEPARGKDKEYHAGTKRKFV</sequence>
<dbReference type="EMBL" id="ADAS02000037">
    <property type="protein sequence ID" value="OAV94714.1"/>
    <property type="molecule type" value="Genomic_DNA"/>
</dbReference>
<reference evidence="1" key="2">
    <citation type="submission" date="2016-05" db="EMBL/GenBank/DDBJ databases">
        <title>Comparative analysis highlights variable genome content of wheat rusts and divergence of the mating loci.</title>
        <authorList>
            <person name="Cuomo C.A."/>
            <person name="Bakkeren G."/>
            <person name="Szabo L."/>
            <person name="Khalil H."/>
            <person name="Joly D."/>
            <person name="Goldberg J."/>
            <person name="Young S."/>
            <person name="Zeng Q."/>
            <person name="Fellers J."/>
        </authorList>
    </citation>
    <scope>NUCLEOTIDE SEQUENCE [LARGE SCALE GENOMIC DNA]</scope>
    <source>
        <strain evidence="1">1-1 BBBD Race 1</strain>
    </source>
</reference>
<dbReference type="PANTHER" id="PTHR33129:SF1">
    <property type="entry name" value="ATP-BINDING PROTEIN"/>
    <property type="match status" value="1"/>
</dbReference>
<evidence type="ECO:0000313" key="3">
    <source>
        <dbReference type="Proteomes" id="UP000005240"/>
    </source>
</evidence>
<reference evidence="2 3" key="3">
    <citation type="journal article" date="2017" name="G3 (Bethesda)">
        <title>Comparative analysis highlights variable genome content of wheat rusts and divergence of the mating loci.</title>
        <authorList>
            <person name="Cuomo C.A."/>
            <person name="Bakkeren G."/>
            <person name="Khalil H.B."/>
            <person name="Panwar V."/>
            <person name="Joly D."/>
            <person name="Linning R."/>
            <person name="Sakthikumar S."/>
            <person name="Song X."/>
            <person name="Adiconis X."/>
            <person name="Fan L."/>
            <person name="Goldberg J.M."/>
            <person name="Levin J.Z."/>
            <person name="Young S."/>
            <person name="Zeng Q."/>
            <person name="Anikster Y."/>
            <person name="Bruce M."/>
            <person name="Wang M."/>
            <person name="Yin C."/>
            <person name="McCallum B."/>
            <person name="Szabo L.J."/>
            <person name="Hulbert S."/>
            <person name="Chen X."/>
            <person name="Fellers J.P."/>
        </authorList>
    </citation>
    <scope>NUCLEOTIDE SEQUENCE</scope>
    <source>
        <strain evidence="2">isolate 1-1 / race 1 (BBBD)</strain>
        <strain evidence="3">Isolate 1-1 / race 1 (BBBD)</strain>
    </source>
</reference>
<dbReference type="InterPro" id="IPR052980">
    <property type="entry name" value="Crinkler_effector"/>
</dbReference>
<accession>A0A180GQB3</accession>
<dbReference type="EnsemblFungi" id="PTTG_12006-t43_1">
    <property type="protein sequence ID" value="PTTG_12006-t43_1-p1"/>
    <property type="gene ID" value="PTTG_12006"/>
</dbReference>
<gene>
    <name evidence="1" type="ORF">PTTG_12006</name>
</gene>
<reference evidence="1" key="1">
    <citation type="submission" date="2009-11" db="EMBL/GenBank/DDBJ databases">
        <authorList>
            <consortium name="The Broad Institute Genome Sequencing Platform"/>
            <person name="Ward D."/>
            <person name="Feldgarden M."/>
            <person name="Earl A."/>
            <person name="Young S.K."/>
            <person name="Zeng Q."/>
            <person name="Koehrsen M."/>
            <person name="Alvarado L."/>
            <person name="Berlin A."/>
            <person name="Bochicchio J."/>
            <person name="Borenstein D."/>
            <person name="Chapman S.B."/>
            <person name="Chen Z."/>
            <person name="Engels R."/>
            <person name="Freedman E."/>
            <person name="Gellesch M."/>
            <person name="Goldberg J."/>
            <person name="Griggs A."/>
            <person name="Gujja S."/>
            <person name="Heilman E."/>
            <person name="Heiman D."/>
            <person name="Hepburn T."/>
            <person name="Howarth C."/>
            <person name="Jen D."/>
            <person name="Larson L."/>
            <person name="Lewis B."/>
            <person name="Mehta T."/>
            <person name="Park D."/>
            <person name="Pearson M."/>
            <person name="Roberts A."/>
            <person name="Saif S."/>
            <person name="Shea T."/>
            <person name="Shenoy N."/>
            <person name="Sisk P."/>
            <person name="Stolte C."/>
            <person name="Sykes S."/>
            <person name="Thomson T."/>
            <person name="Walk T."/>
            <person name="White J."/>
            <person name="Yandava C."/>
            <person name="Izard J."/>
            <person name="Baranova O.V."/>
            <person name="Blanton J.M."/>
            <person name="Tanner A.C."/>
            <person name="Dewhirst F.E."/>
            <person name="Haas B."/>
            <person name="Nusbaum C."/>
            <person name="Birren B."/>
        </authorList>
    </citation>
    <scope>NUCLEOTIDE SEQUENCE [LARGE SCALE GENOMIC DNA]</scope>
    <source>
        <strain evidence="1">1-1 BBBD Race 1</strain>
    </source>
</reference>
<protein>
    <submittedName>
        <fullName evidence="1 2">Uncharacterized protein</fullName>
    </submittedName>
</protein>
<dbReference type="Proteomes" id="UP000005240">
    <property type="component" value="Unassembled WGS sequence"/>
</dbReference>
<dbReference type="VEuPathDB" id="FungiDB:PTTG_12006"/>
<dbReference type="STRING" id="630390.A0A180GQB3"/>
<evidence type="ECO:0000313" key="2">
    <source>
        <dbReference type="EnsemblFungi" id="PTTG_12006-t43_1-p1"/>
    </source>
</evidence>
<name>A0A180GQB3_PUCT1</name>
<organism evidence="1">
    <name type="scientific">Puccinia triticina (isolate 1-1 / race 1 (BBBD))</name>
    <name type="common">Brown leaf rust fungus</name>
    <dbReference type="NCBI Taxonomy" id="630390"/>
    <lineage>
        <taxon>Eukaryota</taxon>
        <taxon>Fungi</taxon>
        <taxon>Dikarya</taxon>
        <taxon>Basidiomycota</taxon>
        <taxon>Pucciniomycotina</taxon>
        <taxon>Pucciniomycetes</taxon>
        <taxon>Pucciniales</taxon>
        <taxon>Pucciniaceae</taxon>
        <taxon>Puccinia</taxon>
    </lineage>
</organism>
<reference evidence="2" key="4">
    <citation type="submission" date="2025-05" db="UniProtKB">
        <authorList>
            <consortium name="EnsemblFungi"/>
        </authorList>
    </citation>
    <scope>IDENTIFICATION</scope>
    <source>
        <strain evidence="2">isolate 1-1 / race 1 (BBBD)</strain>
    </source>
</reference>
<dbReference type="AlphaFoldDB" id="A0A180GQB3"/>
<dbReference type="OrthoDB" id="2309412at2759"/>